<organism evidence="2 3">
    <name type="scientific">Trifolium pratense</name>
    <name type="common">Red clover</name>
    <dbReference type="NCBI Taxonomy" id="57577"/>
    <lineage>
        <taxon>Eukaryota</taxon>
        <taxon>Viridiplantae</taxon>
        <taxon>Streptophyta</taxon>
        <taxon>Embryophyta</taxon>
        <taxon>Tracheophyta</taxon>
        <taxon>Spermatophyta</taxon>
        <taxon>Magnoliopsida</taxon>
        <taxon>eudicotyledons</taxon>
        <taxon>Gunneridae</taxon>
        <taxon>Pentapetalae</taxon>
        <taxon>rosids</taxon>
        <taxon>fabids</taxon>
        <taxon>Fabales</taxon>
        <taxon>Fabaceae</taxon>
        <taxon>Papilionoideae</taxon>
        <taxon>50 kb inversion clade</taxon>
        <taxon>NPAAA clade</taxon>
        <taxon>Hologalegina</taxon>
        <taxon>IRL clade</taxon>
        <taxon>Trifolieae</taxon>
        <taxon>Trifolium</taxon>
    </lineage>
</organism>
<feature type="region of interest" description="Disordered" evidence="1">
    <location>
        <begin position="1"/>
        <end position="166"/>
    </location>
</feature>
<dbReference type="Proteomes" id="UP000236291">
    <property type="component" value="Unassembled WGS sequence"/>
</dbReference>
<dbReference type="EMBL" id="ASHM01000834">
    <property type="protein sequence ID" value="PNY05500.1"/>
    <property type="molecule type" value="Genomic_DNA"/>
</dbReference>
<dbReference type="AlphaFoldDB" id="A0A2K3NR38"/>
<comment type="caution">
    <text evidence="2">The sequence shown here is derived from an EMBL/GenBank/DDBJ whole genome shotgun (WGS) entry which is preliminary data.</text>
</comment>
<accession>A0A2K3NR38</accession>
<name>A0A2K3NR38_TRIPR</name>
<reference evidence="2 3" key="1">
    <citation type="journal article" date="2014" name="Am. J. Bot.">
        <title>Genome assembly and annotation for red clover (Trifolium pratense; Fabaceae).</title>
        <authorList>
            <person name="Istvanek J."/>
            <person name="Jaros M."/>
            <person name="Krenek A."/>
            <person name="Repkova J."/>
        </authorList>
    </citation>
    <scope>NUCLEOTIDE SEQUENCE [LARGE SCALE GENOMIC DNA]</scope>
    <source>
        <strain evidence="3">cv. Tatra</strain>
        <tissue evidence="2">Young leaves</tissue>
    </source>
</reference>
<proteinExistence type="predicted"/>
<feature type="compositionally biased region" description="Basic and acidic residues" evidence="1">
    <location>
        <begin position="84"/>
        <end position="163"/>
    </location>
</feature>
<evidence type="ECO:0000313" key="2">
    <source>
        <dbReference type="EMBL" id="PNY05500.1"/>
    </source>
</evidence>
<evidence type="ECO:0000313" key="3">
    <source>
        <dbReference type="Proteomes" id="UP000236291"/>
    </source>
</evidence>
<feature type="compositionally biased region" description="Basic residues" evidence="1">
    <location>
        <begin position="1"/>
        <end position="12"/>
    </location>
</feature>
<dbReference type="PANTHER" id="PTHR34837">
    <property type="entry name" value="OS05G0595500 PROTEIN"/>
    <property type="match status" value="1"/>
</dbReference>
<gene>
    <name evidence="2" type="ORF">L195_g001952</name>
</gene>
<sequence length="234" mass="25926">MPRSSKHKSSKHSSRDYSDSERDSGVKDRKSKEENSVKVSKDSSVEKRRLDSKELHGNGEYSDEYGSSSKRRRESGGGGGDRWNGGDEGSKKSKAIGDSKSSRRRDGSVGVHGDGEELKRSSGKHRDSSSSGRKENVEKEKEKDRKFKEGRIEESVNDQEQRSSKQVLENNVNGGCSDHNCDIVFLTGIHTWLKMLLGFDSAVVSLTTVAKFVATPTATRMKKNKKCPPLIAFI</sequence>
<evidence type="ECO:0000256" key="1">
    <source>
        <dbReference type="SAM" id="MobiDB-lite"/>
    </source>
</evidence>
<protein>
    <submittedName>
        <fullName evidence="2">Uncharacterized protein</fullName>
    </submittedName>
</protein>
<feature type="compositionally biased region" description="Basic and acidic residues" evidence="1">
    <location>
        <begin position="13"/>
        <end position="57"/>
    </location>
</feature>
<reference evidence="2 3" key="2">
    <citation type="journal article" date="2017" name="Front. Plant Sci.">
        <title>Gene Classification and Mining of Molecular Markers Useful in Red Clover (Trifolium pratense) Breeding.</title>
        <authorList>
            <person name="Istvanek J."/>
            <person name="Dluhosova J."/>
            <person name="Dluhos P."/>
            <person name="Patkova L."/>
            <person name="Nedelnik J."/>
            <person name="Repkova J."/>
        </authorList>
    </citation>
    <scope>NUCLEOTIDE SEQUENCE [LARGE SCALE GENOMIC DNA]</scope>
    <source>
        <strain evidence="3">cv. Tatra</strain>
        <tissue evidence="2">Young leaves</tissue>
    </source>
</reference>
<dbReference type="PANTHER" id="PTHR34837:SF1">
    <property type="entry name" value="LOW PROTEIN: ZINC FINGER CCCH DOMAIN PROTEIN"/>
    <property type="match status" value="1"/>
</dbReference>
<dbReference type="STRING" id="57577.A0A2K3NR38"/>